<evidence type="ECO:0000256" key="1">
    <source>
        <dbReference type="ARBA" id="ARBA00004141"/>
    </source>
</evidence>
<dbReference type="Gene3D" id="1.10.287.770">
    <property type="entry name" value="YojJ-like"/>
    <property type="match status" value="1"/>
</dbReference>
<evidence type="ECO:0000313" key="14">
    <source>
        <dbReference type="Proteomes" id="UP001652582"/>
    </source>
</evidence>
<name>A0A6J1NUA9_BICAN</name>
<keyword evidence="10 12" id="KW-0739">Sodium transport</keyword>
<dbReference type="GeneID" id="112053532"/>
<comment type="similarity">
    <text evidence="2 12">Belongs to the amiloride-sensitive sodium channel (TC 1.A.6) family.</text>
</comment>
<gene>
    <name evidence="15" type="primary">LOC112053532</name>
</gene>
<comment type="subcellular location">
    <subcellularLocation>
        <location evidence="1">Membrane</location>
        <topology evidence="1">Multi-pass membrane protein</topology>
    </subcellularLocation>
</comment>
<dbReference type="PANTHER" id="PTHR11690">
    <property type="entry name" value="AMILORIDE-SENSITIVE SODIUM CHANNEL-RELATED"/>
    <property type="match status" value="1"/>
</dbReference>
<evidence type="ECO:0000256" key="6">
    <source>
        <dbReference type="ARBA" id="ARBA00022989"/>
    </source>
</evidence>
<evidence type="ECO:0000256" key="7">
    <source>
        <dbReference type="ARBA" id="ARBA00023053"/>
    </source>
</evidence>
<evidence type="ECO:0000256" key="10">
    <source>
        <dbReference type="ARBA" id="ARBA00023201"/>
    </source>
</evidence>
<dbReference type="GO" id="GO:0015280">
    <property type="term" value="F:ligand-gated sodium channel activity"/>
    <property type="evidence" value="ECO:0007669"/>
    <property type="project" value="TreeGrafter"/>
</dbReference>
<evidence type="ECO:0000256" key="4">
    <source>
        <dbReference type="ARBA" id="ARBA00022461"/>
    </source>
</evidence>
<evidence type="ECO:0000256" key="2">
    <source>
        <dbReference type="ARBA" id="ARBA00007193"/>
    </source>
</evidence>
<reference evidence="15" key="1">
    <citation type="submission" date="2025-08" db="UniProtKB">
        <authorList>
            <consortium name="RefSeq"/>
        </authorList>
    </citation>
    <scope>IDENTIFICATION</scope>
</reference>
<keyword evidence="3 12" id="KW-0813">Transport</keyword>
<keyword evidence="7" id="KW-0915">Sodium</keyword>
<evidence type="ECO:0000313" key="15">
    <source>
        <dbReference type="RefSeq" id="XP_023948747.2"/>
    </source>
</evidence>
<dbReference type="AlphaFoldDB" id="A0A6J1NUA9"/>
<dbReference type="Proteomes" id="UP001652582">
    <property type="component" value="Chromosome Z"/>
</dbReference>
<keyword evidence="6 13" id="KW-1133">Transmembrane helix</keyword>
<accession>A0A6J1NUA9</accession>
<evidence type="ECO:0000256" key="12">
    <source>
        <dbReference type="RuleBase" id="RU000679"/>
    </source>
</evidence>
<feature type="transmembrane region" description="Helical" evidence="13">
    <location>
        <begin position="479"/>
        <end position="507"/>
    </location>
</feature>
<keyword evidence="9 13" id="KW-0472">Membrane</keyword>
<feature type="transmembrane region" description="Helical" evidence="13">
    <location>
        <begin position="63"/>
        <end position="86"/>
    </location>
</feature>
<dbReference type="PRINTS" id="PR01078">
    <property type="entry name" value="AMINACHANNEL"/>
</dbReference>
<dbReference type="Pfam" id="PF00858">
    <property type="entry name" value="ASC"/>
    <property type="match status" value="1"/>
</dbReference>
<evidence type="ECO:0000256" key="3">
    <source>
        <dbReference type="ARBA" id="ARBA00022448"/>
    </source>
</evidence>
<organism evidence="14 15">
    <name type="scientific">Bicyclus anynana</name>
    <name type="common">Squinting bush brown butterfly</name>
    <dbReference type="NCBI Taxonomy" id="110368"/>
    <lineage>
        <taxon>Eukaryota</taxon>
        <taxon>Metazoa</taxon>
        <taxon>Ecdysozoa</taxon>
        <taxon>Arthropoda</taxon>
        <taxon>Hexapoda</taxon>
        <taxon>Insecta</taxon>
        <taxon>Pterygota</taxon>
        <taxon>Neoptera</taxon>
        <taxon>Endopterygota</taxon>
        <taxon>Lepidoptera</taxon>
        <taxon>Glossata</taxon>
        <taxon>Ditrysia</taxon>
        <taxon>Papilionoidea</taxon>
        <taxon>Nymphalidae</taxon>
        <taxon>Satyrinae</taxon>
        <taxon>Satyrini</taxon>
        <taxon>Mycalesina</taxon>
        <taxon>Bicyclus</taxon>
    </lineage>
</organism>
<evidence type="ECO:0000256" key="13">
    <source>
        <dbReference type="SAM" id="Phobius"/>
    </source>
</evidence>
<proteinExistence type="inferred from homology"/>
<dbReference type="OrthoDB" id="6502088at2759"/>
<dbReference type="Gene3D" id="2.60.470.10">
    <property type="entry name" value="Acid-sensing ion channels like domains"/>
    <property type="match status" value="1"/>
</dbReference>
<evidence type="ECO:0000256" key="9">
    <source>
        <dbReference type="ARBA" id="ARBA00023136"/>
    </source>
</evidence>
<evidence type="ECO:0000256" key="8">
    <source>
        <dbReference type="ARBA" id="ARBA00023065"/>
    </source>
</evidence>
<keyword evidence="14" id="KW-1185">Reference proteome</keyword>
<keyword evidence="5 12" id="KW-0812">Transmembrane</keyword>
<dbReference type="GO" id="GO:0005886">
    <property type="term" value="C:plasma membrane"/>
    <property type="evidence" value="ECO:0007669"/>
    <property type="project" value="TreeGrafter"/>
</dbReference>
<dbReference type="InterPro" id="IPR001873">
    <property type="entry name" value="ENaC"/>
</dbReference>
<protein>
    <submittedName>
        <fullName evidence="15">Sodium channel protein Nach-like isoform X1</fullName>
    </submittedName>
</protein>
<keyword evidence="8 12" id="KW-0406">Ion transport</keyword>
<dbReference type="PANTHER" id="PTHR11690:SF237">
    <property type="entry name" value="PICKPOCKET 16-RELATED"/>
    <property type="match status" value="1"/>
</dbReference>
<keyword evidence="4 12" id="KW-0894">Sodium channel</keyword>
<dbReference type="KEGG" id="bany:112053532"/>
<keyword evidence="11 12" id="KW-0407">Ion channel</keyword>
<dbReference type="RefSeq" id="XP_023948747.2">
    <property type="nucleotide sequence ID" value="XM_024092979.2"/>
</dbReference>
<evidence type="ECO:0000256" key="5">
    <source>
        <dbReference type="ARBA" id="ARBA00022692"/>
    </source>
</evidence>
<sequence>MVYYRHHQKLNMKYNLKNKTAEPPRTSLGHFAAIKFKEFCARTDLHGFKYITKDGLNVAERTVWAVVVGISIICAGFLLVTAYRWYAKNPIVTVVETTQGVIWDIPFPAVTLCDMNIVSKSAARRLSLELMLPENVTSDFVFKTLRLVPLLHSLKTVGPDEKRELNILQDVLELNKITMKTLFKRLSSTNVCSNILERCMWKNTIYHCNQIFRHTFVSVHQCCTFNYYAVNDEDNELKVFRFSLPRRVASCGYQTALTVVVKTDPTDYYSSNHASLGSLVFVDNAYNVPDLDSPMRVVNPSSELLIAVSAERTYATSGIRSFPVYDRHCYYTDEIEIPNIKQYSFHNCRALRRMQLMVKLCDCVPFYFPKRDRNRICNFNDIECLESLSNMTYIQGLTYNNITESVDKIENDIECLPECEHFSYPLQVGLGTISNRVPLSGIEFYKDIDLINRSVVNVFFNDLVATRYRRDAYLNWQNVLAAFGGLLSLMLGFTVISLVDFFLFFLLRVVYDAVDRFFKGEDFKQSASRQAYFINVAEQNREGWMKPKVTPSKNENYLDLKKKQKDMFYGKIRY</sequence>
<evidence type="ECO:0000256" key="11">
    <source>
        <dbReference type="ARBA" id="ARBA00023303"/>
    </source>
</evidence>